<proteinExistence type="predicted"/>
<sequence>MPVFQFDPPERFVAGTVGQPGERTFFLQASGGGRITSVALEKAQVSALAERIEELLEEVRRRFGEQPGDTQPDTVDIDDGPLEQPIDEDFRVGTLAVAWDAEAARVIIEAQQVDETGGDADDQGEVDVFADEEPVDKDVLRVHLTPTAARAFAGQAMKVVAAGRPNCPLCGQPLDPEGHICPRQNGYKPGGS</sequence>
<protein>
    <submittedName>
        <fullName evidence="1">Putative repeat protein (TIGR03847 family)</fullName>
    </submittedName>
</protein>
<dbReference type="EMBL" id="VFQC01000001">
    <property type="protein sequence ID" value="TQN31834.1"/>
    <property type="molecule type" value="Genomic_DNA"/>
</dbReference>
<dbReference type="AlphaFoldDB" id="A0A543NJ81"/>
<organism evidence="1 2">
    <name type="scientific">Haloactinospora alba</name>
    <dbReference type="NCBI Taxonomy" id="405555"/>
    <lineage>
        <taxon>Bacteria</taxon>
        <taxon>Bacillati</taxon>
        <taxon>Actinomycetota</taxon>
        <taxon>Actinomycetes</taxon>
        <taxon>Streptosporangiales</taxon>
        <taxon>Nocardiopsidaceae</taxon>
        <taxon>Haloactinospora</taxon>
    </lineage>
</organism>
<evidence type="ECO:0000313" key="2">
    <source>
        <dbReference type="Proteomes" id="UP000317422"/>
    </source>
</evidence>
<dbReference type="RefSeq" id="WP_141923428.1">
    <property type="nucleotide sequence ID" value="NZ_VFQC01000001.1"/>
</dbReference>
<evidence type="ECO:0000313" key="1">
    <source>
        <dbReference type="EMBL" id="TQN31834.1"/>
    </source>
</evidence>
<comment type="caution">
    <text evidence="1">The sequence shown here is derived from an EMBL/GenBank/DDBJ whole genome shotgun (WGS) entry which is preliminary data.</text>
</comment>
<accession>A0A543NJ81</accession>
<keyword evidence="2" id="KW-1185">Reference proteome</keyword>
<reference evidence="1 2" key="1">
    <citation type="submission" date="2019-06" db="EMBL/GenBank/DDBJ databases">
        <title>Sequencing the genomes of 1000 actinobacteria strains.</title>
        <authorList>
            <person name="Klenk H.-P."/>
        </authorList>
    </citation>
    <scope>NUCLEOTIDE SEQUENCE [LARGE SCALE GENOMIC DNA]</scope>
    <source>
        <strain evidence="1 2">DSM 45015</strain>
    </source>
</reference>
<dbReference type="NCBIfam" id="TIGR03847">
    <property type="entry name" value="conserved hypothetical protein"/>
    <property type="match status" value="1"/>
</dbReference>
<dbReference type="Pfam" id="PF11290">
    <property type="entry name" value="DUF3090"/>
    <property type="match status" value="1"/>
</dbReference>
<gene>
    <name evidence="1" type="ORF">FHX37_1755</name>
</gene>
<dbReference type="InterPro" id="IPR021441">
    <property type="entry name" value="DUF3090"/>
</dbReference>
<dbReference type="Proteomes" id="UP000317422">
    <property type="component" value="Unassembled WGS sequence"/>
</dbReference>
<dbReference type="OrthoDB" id="156387at2"/>
<name>A0A543NJ81_9ACTN</name>